<keyword evidence="2" id="KW-1185">Reference proteome</keyword>
<evidence type="ECO:0000313" key="2">
    <source>
        <dbReference type="Proteomes" id="UP001196413"/>
    </source>
</evidence>
<dbReference type="EMBL" id="JAHQIW010005164">
    <property type="protein sequence ID" value="KAJ1365062.1"/>
    <property type="molecule type" value="Genomic_DNA"/>
</dbReference>
<gene>
    <name evidence="1" type="ORF">KIN20_025283</name>
</gene>
<accession>A0AAD5N940</accession>
<proteinExistence type="predicted"/>
<reference evidence="1" key="1">
    <citation type="submission" date="2021-06" db="EMBL/GenBank/DDBJ databases">
        <title>Parelaphostrongylus tenuis whole genome reference sequence.</title>
        <authorList>
            <person name="Garwood T.J."/>
            <person name="Larsen P.A."/>
            <person name="Fountain-Jones N.M."/>
            <person name="Garbe J.R."/>
            <person name="Macchietto M.G."/>
            <person name="Kania S.A."/>
            <person name="Gerhold R.W."/>
            <person name="Richards J.E."/>
            <person name="Wolf T.M."/>
        </authorList>
    </citation>
    <scope>NUCLEOTIDE SEQUENCE</scope>
    <source>
        <strain evidence="1">MNPRO001-30</strain>
        <tissue evidence="1">Meninges</tissue>
    </source>
</reference>
<evidence type="ECO:0000313" key="1">
    <source>
        <dbReference type="EMBL" id="KAJ1365062.1"/>
    </source>
</evidence>
<name>A0AAD5N940_PARTN</name>
<dbReference type="Proteomes" id="UP001196413">
    <property type="component" value="Unassembled WGS sequence"/>
</dbReference>
<organism evidence="1 2">
    <name type="scientific">Parelaphostrongylus tenuis</name>
    <name type="common">Meningeal worm</name>
    <dbReference type="NCBI Taxonomy" id="148309"/>
    <lineage>
        <taxon>Eukaryota</taxon>
        <taxon>Metazoa</taxon>
        <taxon>Ecdysozoa</taxon>
        <taxon>Nematoda</taxon>
        <taxon>Chromadorea</taxon>
        <taxon>Rhabditida</taxon>
        <taxon>Rhabditina</taxon>
        <taxon>Rhabditomorpha</taxon>
        <taxon>Strongyloidea</taxon>
        <taxon>Metastrongylidae</taxon>
        <taxon>Parelaphostrongylus</taxon>
    </lineage>
</organism>
<sequence>MLTFTESKKEVHASYIAPADRLKRLRPSSEVLKMVDLQSVPISFSTIKLVTKIGK</sequence>
<comment type="caution">
    <text evidence="1">The sequence shown here is derived from an EMBL/GenBank/DDBJ whole genome shotgun (WGS) entry which is preliminary data.</text>
</comment>
<dbReference type="AlphaFoldDB" id="A0AAD5N940"/>
<protein>
    <submittedName>
        <fullName evidence="1">Uncharacterized protein</fullName>
    </submittedName>
</protein>